<organism evidence="1 2">
    <name type="scientific">Orycteropus afer afer</name>
    <dbReference type="NCBI Taxonomy" id="1230840"/>
    <lineage>
        <taxon>Eukaryota</taxon>
        <taxon>Metazoa</taxon>
        <taxon>Chordata</taxon>
        <taxon>Craniata</taxon>
        <taxon>Vertebrata</taxon>
        <taxon>Euteleostomi</taxon>
        <taxon>Mammalia</taxon>
        <taxon>Eutheria</taxon>
        <taxon>Afrotheria</taxon>
        <taxon>Tubulidentata</taxon>
        <taxon>Orycteropodidae</taxon>
        <taxon>Orycteropus</taxon>
    </lineage>
</organism>
<evidence type="ECO:0000313" key="2">
    <source>
        <dbReference type="RefSeq" id="XP_042636469.1"/>
    </source>
</evidence>
<proteinExistence type="predicted"/>
<evidence type="ECO:0000313" key="1">
    <source>
        <dbReference type="Proteomes" id="UP000694850"/>
    </source>
</evidence>
<dbReference type="Proteomes" id="UP000694850">
    <property type="component" value="Unplaced"/>
</dbReference>
<accession>A0AC54Z8V0</accession>
<gene>
    <name evidence="2" type="primary">TEX51</name>
</gene>
<name>A0AC54Z8V0_ORYAF</name>
<keyword evidence="1" id="KW-1185">Reference proteome</keyword>
<sequence>MLFLLLGCLLPAANGESCFRCWPELPALVDYDLQVLWGTPGPPAELSQNRDHLEEEAAKFFNNIDLAIKKLRDDKLLLLDEIDTFKKLFSERLNKISEALKEKDLRPHMEVINCVNCKKHYLSCHDPTVCPGLYDIPLTSGLYSS</sequence>
<reference evidence="2" key="1">
    <citation type="submission" date="2025-08" db="UniProtKB">
        <authorList>
            <consortium name="RefSeq"/>
        </authorList>
    </citation>
    <scope>IDENTIFICATION</scope>
</reference>
<dbReference type="RefSeq" id="XP_042636469.1">
    <property type="nucleotide sequence ID" value="XM_042780535.1"/>
</dbReference>
<protein>
    <submittedName>
        <fullName evidence="2">Testis-expressed protein 51</fullName>
    </submittedName>
</protein>